<dbReference type="InterPro" id="IPR037103">
    <property type="entry name" value="Tubulin/FtsZ-like_C"/>
</dbReference>
<reference evidence="10" key="1">
    <citation type="submission" date="2020-04" db="EMBL/GenBank/DDBJ databases">
        <authorList>
            <person name="Zhang T."/>
        </authorList>
    </citation>
    <scope>NUCLEOTIDE SEQUENCE</scope>
    <source>
        <strain evidence="10">HKST-UBA16</strain>
    </source>
</reference>
<dbReference type="Gene3D" id="3.30.1330.20">
    <property type="entry name" value="Tubulin/FtsZ, C-terminal domain"/>
    <property type="match status" value="1"/>
</dbReference>
<dbReference type="GO" id="GO:0043093">
    <property type="term" value="P:FtsZ-dependent cytokinesis"/>
    <property type="evidence" value="ECO:0007669"/>
    <property type="project" value="UniProtKB-UniRule"/>
</dbReference>
<sequence>MLVTPNSVDPIAKIKVIGVGGAGGNTLNTMISDYNIEGVEFYAFNTDAQALKTSLAPVTVQVGSELTRGLGVGGDHELGAQAAEESLDEIHEHLAGADMVFITAGMGGGTGTGAAPVIAGVAKNLGALTVAVVTKPFKFEGKHREEVALEGLEQMKDKVDTLIVVPNQRLLDIIDEQISFMNAMKEVDKVLAEGVKSIASLVTKTGFINVDFADVKSIMTDAGTSLMGMGTASGDNRAESAARQATNSPLLDMSIEGATGVLFNVVGGPDLSMKEIDTAAQLIYDAVDPSANVIFGASIDEDLKDDLVITIVATGFDESKQVYTARLGTEMPRPSLIPGKNLSSKTSPVNESSKPSMTPLSSDYSQDSGLTDEAKTTDVVTDKNTEPTSTKKSTNSATNGDDDVLDVPAFMRRR</sequence>
<name>A0A955KVA6_9BACT</name>
<evidence type="ECO:0000256" key="5">
    <source>
        <dbReference type="NCBIfam" id="TIGR00065"/>
    </source>
</evidence>
<dbReference type="InterPro" id="IPR045061">
    <property type="entry name" value="FtsZ/CetZ"/>
</dbReference>
<dbReference type="GO" id="GO:0005525">
    <property type="term" value="F:GTP binding"/>
    <property type="evidence" value="ECO:0007669"/>
    <property type="project" value="UniProtKB-UniRule"/>
</dbReference>
<evidence type="ECO:0000256" key="6">
    <source>
        <dbReference type="RuleBase" id="RU000631"/>
    </source>
</evidence>
<dbReference type="AlphaFoldDB" id="A0A955KVA6"/>
<dbReference type="SMART" id="SM00865">
    <property type="entry name" value="Tubulin_C"/>
    <property type="match status" value="1"/>
</dbReference>
<feature type="domain" description="Tubulin/FtsZ 2-layer sandwich" evidence="9">
    <location>
        <begin position="208"/>
        <end position="325"/>
    </location>
</feature>
<dbReference type="EMBL" id="JAGQLM010000045">
    <property type="protein sequence ID" value="MCA9374913.1"/>
    <property type="molecule type" value="Genomic_DNA"/>
</dbReference>
<evidence type="ECO:0000313" key="10">
    <source>
        <dbReference type="EMBL" id="MCA9374913.1"/>
    </source>
</evidence>
<dbReference type="SMART" id="SM00864">
    <property type="entry name" value="Tubulin"/>
    <property type="match status" value="1"/>
</dbReference>
<evidence type="ECO:0000256" key="1">
    <source>
        <dbReference type="ARBA" id="ARBA00009690"/>
    </source>
</evidence>
<comment type="subcellular location">
    <subcellularLocation>
        <location evidence="4">Cytoplasm</location>
    </subcellularLocation>
    <text evidence="4">Assembles at midcell at the inner surface of the cytoplasmic membrane.</text>
</comment>
<dbReference type="Proteomes" id="UP000748332">
    <property type="component" value="Unassembled WGS sequence"/>
</dbReference>
<dbReference type="GO" id="GO:0051258">
    <property type="term" value="P:protein polymerization"/>
    <property type="evidence" value="ECO:0007669"/>
    <property type="project" value="UniProtKB-UniRule"/>
</dbReference>
<evidence type="ECO:0000256" key="3">
    <source>
        <dbReference type="ARBA" id="ARBA00023134"/>
    </source>
</evidence>
<dbReference type="PROSITE" id="PS01135">
    <property type="entry name" value="FTSZ_2"/>
    <property type="match status" value="1"/>
</dbReference>
<dbReference type="GO" id="GO:0000917">
    <property type="term" value="P:division septum assembly"/>
    <property type="evidence" value="ECO:0007669"/>
    <property type="project" value="UniProtKB-KW"/>
</dbReference>
<feature type="binding site" evidence="4">
    <location>
        <begin position="109"/>
        <end position="111"/>
    </location>
    <ligand>
        <name>GTP</name>
        <dbReference type="ChEBI" id="CHEBI:37565"/>
    </ligand>
</feature>
<evidence type="ECO:0000259" key="8">
    <source>
        <dbReference type="SMART" id="SM00864"/>
    </source>
</evidence>
<feature type="binding site" evidence="4">
    <location>
        <position position="188"/>
    </location>
    <ligand>
        <name>GTP</name>
        <dbReference type="ChEBI" id="CHEBI:37565"/>
    </ligand>
</feature>
<dbReference type="InterPro" id="IPR018316">
    <property type="entry name" value="Tubulin/FtsZ_2-layer-sand-dom"/>
</dbReference>
<comment type="function">
    <text evidence="4 6">Essential cell division protein that forms a contractile ring structure (Z ring) at the future cell division site. The regulation of the ring assembly controls the timing and the location of cell division. One of the functions of the FtsZ ring is to recruit other cell division proteins to the septum to produce a new cell wall between the dividing cells. Binds GTP and shows GTPase activity.</text>
</comment>
<accession>A0A955KVA6</accession>
<keyword evidence="4 6" id="KW-0717">Septation</keyword>
<dbReference type="InterPro" id="IPR008280">
    <property type="entry name" value="Tub_FtsZ_C"/>
</dbReference>
<feature type="binding site" evidence="4">
    <location>
        <begin position="21"/>
        <end position="25"/>
    </location>
    <ligand>
        <name>GTP</name>
        <dbReference type="ChEBI" id="CHEBI:37565"/>
    </ligand>
</feature>
<reference evidence="10" key="2">
    <citation type="journal article" date="2021" name="Microbiome">
        <title>Successional dynamics and alternative stable states in a saline activated sludge microbial community over 9 years.</title>
        <authorList>
            <person name="Wang Y."/>
            <person name="Ye J."/>
            <person name="Ju F."/>
            <person name="Liu L."/>
            <person name="Boyd J.A."/>
            <person name="Deng Y."/>
            <person name="Parks D.H."/>
            <person name="Jiang X."/>
            <person name="Yin X."/>
            <person name="Woodcroft B.J."/>
            <person name="Tyson G.W."/>
            <person name="Hugenholtz P."/>
            <person name="Polz M.F."/>
            <person name="Zhang T."/>
        </authorList>
    </citation>
    <scope>NUCLEOTIDE SEQUENCE</scope>
    <source>
        <strain evidence="10">HKST-UBA16</strain>
    </source>
</reference>
<dbReference type="PANTHER" id="PTHR30314">
    <property type="entry name" value="CELL DIVISION PROTEIN FTSZ-RELATED"/>
    <property type="match status" value="1"/>
</dbReference>
<dbReference type="Pfam" id="PF00091">
    <property type="entry name" value="Tubulin"/>
    <property type="match status" value="1"/>
</dbReference>
<dbReference type="PRINTS" id="PR00423">
    <property type="entry name" value="CELLDVISFTSZ"/>
</dbReference>
<dbReference type="FunFam" id="3.40.50.1440:FF:000001">
    <property type="entry name" value="Cell division protein FtsZ"/>
    <property type="match status" value="1"/>
</dbReference>
<comment type="caution">
    <text evidence="10">The sequence shown here is derived from an EMBL/GenBank/DDBJ whole genome shotgun (WGS) entry which is preliminary data.</text>
</comment>
<protein>
    <recommendedName>
        <fullName evidence="4 5">Cell division protein FtsZ</fullName>
    </recommendedName>
</protein>
<feature type="compositionally biased region" description="Polar residues" evidence="7">
    <location>
        <begin position="341"/>
        <end position="369"/>
    </location>
</feature>
<keyword evidence="4 6" id="KW-0131">Cell cycle</keyword>
<dbReference type="InterPro" id="IPR036525">
    <property type="entry name" value="Tubulin/FtsZ_GTPase_sf"/>
</dbReference>
<feature type="binding site" evidence="4">
    <location>
        <position position="140"/>
    </location>
    <ligand>
        <name>GTP</name>
        <dbReference type="ChEBI" id="CHEBI:37565"/>
    </ligand>
</feature>
<feature type="region of interest" description="Disordered" evidence="7">
    <location>
        <begin position="331"/>
        <end position="414"/>
    </location>
</feature>
<dbReference type="InterPro" id="IPR003008">
    <property type="entry name" value="Tubulin_FtsZ_GTPase"/>
</dbReference>
<evidence type="ECO:0000259" key="9">
    <source>
        <dbReference type="SMART" id="SM00865"/>
    </source>
</evidence>
<dbReference type="GO" id="GO:0003924">
    <property type="term" value="F:GTPase activity"/>
    <property type="evidence" value="ECO:0007669"/>
    <property type="project" value="UniProtKB-UniRule"/>
</dbReference>
<dbReference type="NCBIfam" id="TIGR00065">
    <property type="entry name" value="ftsZ"/>
    <property type="match status" value="1"/>
</dbReference>
<dbReference type="SUPFAM" id="SSF52490">
    <property type="entry name" value="Tubulin nucleotide-binding domain-like"/>
    <property type="match status" value="1"/>
</dbReference>
<dbReference type="GO" id="GO:0005737">
    <property type="term" value="C:cytoplasm"/>
    <property type="evidence" value="ECO:0007669"/>
    <property type="project" value="UniProtKB-SubCell"/>
</dbReference>
<keyword evidence="2 4" id="KW-0547">Nucleotide-binding</keyword>
<feature type="compositionally biased region" description="Low complexity" evidence="7">
    <location>
        <begin position="388"/>
        <end position="399"/>
    </location>
</feature>
<feature type="binding site" evidence="4">
    <location>
        <position position="144"/>
    </location>
    <ligand>
        <name>GTP</name>
        <dbReference type="ChEBI" id="CHEBI:37565"/>
    </ligand>
</feature>
<evidence type="ECO:0000256" key="2">
    <source>
        <dbReference type="ARBA" id="ARBA00022741"/>
    </source>
</evidence>
<dbReference type="InterPro" id="IPR000158">
    <property type="entry name" value="Cell_div_FtsZ"/>
</dbReference>
<feature type="compositionally biased region" description="Basic and acidic residues" evidence="7">
    <location>
        <begin position="372"/>
        <end position="385"/>
    </location>
</feature>
<evidence type="ECO:0000313" key="11">
    <source>
        <dbReference type="Proteomes" id="UP000748332"/>
    </source>
</evidence>
<dbReference type="InterPro" id="IPR024757">
    <property type="entry name" value="FtsZ_C"/>
</dbReference>
<keyword evidence="3 4" id="KW-0342">GTP-binding</keyword>
<dbReference type="Pfam" id="PF12327">
    <property type="entry name" value="FtsZ_C"/>
    <property type="match status" value="1"/>
</dbReference>
<evidence type="ECO:0000256" key="4">
    <source>
        <dbReference type="HAMAP-Rule" id="MF_00909"/>
    </source>
</evidence>
<comment type="subunit">
    <text evidence="4">Homodimer. Polymerizes to form a dynamic ring structure in a strictly GTP-dependent manner. Interacts directly with several other division proteins.</text>
</comment>
<gene>
    <name evidence="4 10" type="primary">ftsZ</name>
    <name evidence="10" type="ORF">KC622_01125</name>
</gene>
<dbReference type="InterPro" id="IPR020805">
    <property type="entry name" value="Cell_div_FtsZ_CS"/>
</dbReference>
<dbReference type="PANTHER" id="PTHR30314:SF3">
    <property type="entry name" value="MITOCHONDRIAL DIVISION PROTEIN FSZA"/>
    <property type="match status" value="1"/>
</dbReference>
<dbReference type="GO" id="GO:0032153">
    <property type="term" value="C:cell division site"/>
    <property type="evidence" value="ECO:0007669"/>
    <property type="project" value="UniProtKB-UniRule"/>
</dbReference>
<keyword evidence="4" id="KW-0963">Cytoplasm</keyword>
<organism evidence="10 11">
    <name type="scientific">Candidatus Dojkabacteria bacterium</name>
    <dbReference type="NCBI Taxonomy" id="2099670"/>
    <lineage>
        <taxon>Bacteria</taxon>
        <taxon>Candidatus Dojkabacteria</taxon>
    </lineage>
</organism>
<dbReference type="Gene3D" id="3.40.50.1440">
    <property type="entry name" value="Tubulin/FtsZ, GTPase domain"/>
    <property type="match status" value="1"/>
</dbReference>
<keyword evidence="4 6" id="KW-0132">Cell division</keyword>
<proteinExistence type="inferred from homology"/>
<dbReference type="CDD" id="cd02201">
    <property type="entry name" value="FtsZ_type1"/>
    <property type="match status" value="1"/>
</dbReference>
<dbReference type="SUPFAM" id="SSF55307">
    <property type="entry name" value="Tubulin C-terminal domain-like"/>
    <property type="match status" value="1"/>
</dbReference>
<comment type="similarity">
    <text evidence="1 4 6">Belongs to the FtsZ family.</text>
</comment>
<feature type="domain" description="Tubulin/FtsZ GTPase" evidence="8">
    <location>
        <begin position="13"/>
        <end position="206"/>
    </location>
</feature>
<evidence type="ECO:0000256" key="7">
    <source>
        <dbReference type="SAM" id="MobiDB-lite"/>
    </source>
</evidence>
<dbReference type="HAMAP" id="MF_00909">
    <property type="entry name" value="FtsZ"/>
    <property type="match status" value="1"/>
</dbReference>